<organism evidence="2">
    <name type="scientific">Anolis carolinensis</name>
    <name type="common">Green anole</name>
    <name type="synonym">American chameleon</name>
    <dbReference type="NCBI Taxonomy" id="28377"/>
    <lineage>
        <taxon>Eukaryota</taxon>
        <taxon>Metazoa</taxon>
        <taxon>Chordata</taxon>
        <taxon>Craniata</taxon>
        <taxon>Vertebrata</taxon>
        <taxon>Euteleostomi</taxon>
        <taxon>Lepidosauria</taxon>
        <taxon>Squamata</taxon>
        <taxon>Bifurcata</taxon>
        <taxon>Unidentata</taxon>
        <taxon>Episquamata</taxon>
        <taxon>Toxicofera</taxon>
        <taxon>Iguania</taxon>
        <taxon>Dactyloidae</taxon>
        <taxon>Anolis</taxon>
    </lineage>
</organism>
<accession>G7ZL97</accession>
<evidence type="ECO:0000313" key="4">
    <source>
        <dbReference type="Proteomes" id="UP000001646"/>
    </source>
</evidence>
<keyword evidence="1" id="KW-0732">Signal</keyword>
<proteinExistence type="evidence at transcript level"/>
<dbReference type="EMBL" id="FR750999">
    <property type="protein sequence ID" value="CBY85060.1"/>
    <property type="molecule type" value="mRNA"/>
</dbReference>
<protein>
    <submittedName>
        <fullName evidence="2">Beta-defensin-like protein 9</fullName>
    </submittedName>
</protein>
<dbReference type="Ensembl" id="ENSACAT00000041090.1">
    <property type="protein sequence ID" value="ENSACAP00000041360.1"/>
    <property type="gene ID" value="ENSACAG00000040062.1"/>
</dbReference>
<evidence type="ECO:0000256" key="1">
    <source>
        <dbReference type="SAM" id="SignalP"/>
    </source>
</evidence>
<dbReference type="Proteomes" id="UP000001646">
    <property type="component" value="Unplaced"/>
</dbReference>
<evidence type="ECO:0000313" key="3">
    <source>
        <dbReference type="Ensembl" id="ENSACAP00000041360.1"/>
    </source>
</evidence>
<feature type="signal peptide" evidence="1">
    <location>
        <begin position="1"/>
        <end position="22"/>
    </location>
</feature>
<reference evidence="2" key="2">
    <citation type="journal article" date="2012" name="Dev. Comp. Immunol.">
        <title>Bioinformatic and molecular characterization of beta-defensins-like peptides isolated from the green lizard Anolis carolinensis.</title>
        <authorList>
            <person name="Dalla Valle L."/>
            <person name="Benato F."/>
            <person name="Quinzani S."/>
            <person name="Alibardi L."/>
        </authorList>
    </citation>
    <scope>NUCLEOTIDE SEQUENCE</scope>
    <source>
        <tissue evidence="2">Testis</tissue>
    </source>
</reference>
<sequence>MKLYFTVVLTLCITLLITPGFTKKPKIKNASDCVDAGGTCEEKKCTTKKLGKCDKKLLCCEGVDYS</sequence>
<reference evidence="3" key="3">
    <citation type="submission" date="2025-05" db="UniProtKB">
        <authorList>
            <consortium name="Ensembl"/>
        </authorList>
    </citation>
    <scope>IDENTIFICATION</scope>
</reference>
<reference evidence="3" key="1">
    <citation type="submission" date="2009-12" db="EMBL/GenBank/DDBJ databases">
        <title>The Genome Sequence of Anolis carolinensis (Green Anole Lizard).</title>
        <authorList>
            <consortium name="The Genome Sequencing Platform"/>
            <person name="Di Palma F."/>
            <person name="Alfoldi J."/>
            <person name="Heiman D."/>
            <person name="Young S."/>
            <person name="Grabherr M."/>
            <person name="Johnson J."/>
            <person name="Lander E.S."/>
            <person name="Lindblad-Toh K."/>
        </authorList>
    </citation>
    <scope>NUCLEOTIDE SEQUENCE [LARGE SCALE GENOMIC DNA]</scope>
    <source>
        <strain evidence="3">JBL SC #1</strain>
    </source>
</reference>
<gene>
    <name evidence="2" type="primary">bd9</name>
</gene>
<feature type="chain" id="PRO_5044732934" evidence="1">
    <location>
        <begin position="23"/>
        <end position="66"/>
    </location>
</feature>
<evidence type="ECO:0000313" key="2">
    <source>
        <dbReference type="EMBL" id="CBY85060.1"/>
    </source>
</evidence>
<dbReference type="GeneTree" id="ENSGT01040000244462"/>
<keyword evidence="4" id="KW-1185">Reference proteome</keyword>
<dbReference type="AlphaFoldDB" id="G7ZL97"/>
<name>G7ZL97_ANOCA</name>